<evidence type="ECO:0000256" key="5">
    <source>
        <dbReference type="ARBA" id="ARBA00022989"/>
    </source>
</evidence>
<evidence type="ECO:0000256" key="3">
    <source>
        <dbReference type="ARBA" id="ARBA00022692"/>
    </source>
</evidence>
<evidence type="ECO:0000256" key="6">
    <source>
        <dbReference type="ARBA" id="ARBA00023136"/>
    </source>
</evidence>
<dbReference type="KEGG" id="nfr:ERS450000_05584"/>
<keyword evidence="8" id="KW-0614">Plasmid</keyword>
<dbReference type="EC" id="2.7.1.-" evidence="8"/>
<evidence type="ECO:0000256" key="4">
    <source>
        <dbReference type="ARBA" id="ARBA00022801"/>
    </source>
</evidence>
<evidence type="ECO:0000313" key="8">
    <source>
        <dbReference type="EMBL" id="CRY83616.1"/>
    </source>
</evidence>
<evidence type="ECO:0000313" key="9">
    <source>
        <dbReference type="Proteomes" id="UP000057820"/>
    </source>
</evidence>
<proteinExistence type="predicted"/>
<dbReference type="Pfam" id="PF01569">
    <property type="entry name" value="PAP2"/>
    <property type="match status" value="1"/>
</dbReference>
<comment type="subcellular location">
    <subcellularLocation>
        <location evidence="1">Cell membrane</location>
        <topology evidence="1">Multi-pass membrane protein</topology>
    </subcellularLocation>
</comment>
<dbReference type="Gene3D" id="1.20.144.10">
    <property type="entry name" value="Phosphatidic acid phosphatase type 2/haloperoxidase"/>
    <property type="match status" value="1"/>
</dbReference>
<evidence type="ECO:0000256" key="1">
    <source>
        <dbReference type="ARBA" id="ARBA00004651"/>
    </source>
</evidence>
<dbReference type="InterPro" id="IPR000326">
    <property type="entry name" value="PAP2/HPO"/>
</dbReference>
<organism evidence="8 9">
    <name type="scientific">Nocardia farcinica</name>
    <dbReference type="NCBI Taxonomy" id="37329"/>
    <lineage>
        <taxon>Bacteria</taxon>
        <taxon>Bacillati</taxon>
        <taxon>Actinomycetota</taxon>
        <taxon>Actinomycetes</taxon>
        <taxon>Mycobacteriales</taxon>
        <taxon>Nocardiaceae</taxon>
        <taxon>Nocardia</taxon>
    </lineage>
</organism>
<evidence type="ECO:0000256" key="2">
    <source>
        <dbReference type="ARBA" id="ARBA00022475"/>
    </source>
</evidence>
<dbReference type="SMART" id="SM00014">
    <property type="entry name" value="acidPPc"/>
    <property type="match status" value="1"/>
</dbReference>
<geneLocation type="plasmid" evidence="8">
    <name>2</name>
</geneLocation>
<dbReference type="CDD" id="cd01610">
    <property type="entry name" value="PAP2_like"/>
    <property type="match status" value="1"/>
</dbReference>
<feature type="domain" description="DAGKc" evidence="7">
    <location>
        <begin position="219"/>
        <end position="345"/>
    </location>
</feature>
<dbReference type="InterPro" id="IPR036938">
    <property type="entry name" value="PAP2/HPO_sf"/>
</dbReference>
<dbReference type="Pfam" id="PF00781">
    <property type="entry name" value="DAGK_cat"/>
    <property type="match status" value="1"/>
</dbReference>
<dbReference type="PROSITE" id="PS50146">
    <property type="entry name" value="DAGK"/>
    <property type="match status" value="1"/>
</dbReference>
<gene>
    <name evidence="8" type="primary">bmrU</name>
    <name evidence="8" type="ORF">ERS450000_05584</name>
</gene>
<dbReference type="AlphaFoldDB" id="A0A0H5PMA7"/>
<dbReference type="GO" id="GO:0005886">
    <property type="term" value="C:plasma membrane"/>
    <property type="evidence" value="ECO:0007669"/>
    <property type="project" value="UniProtKB-SubCell"/>
</dbReference>
<dbReference type="EMBL" id="LN868939">
    <property type="protein sequence ID" value="CRY83616.1"/>
    <property type="molecule type" value="Genomic_DNA"/>
</dbReference>
<dbReference type="InterPro" id="IPR001206">
    <property type="entry name" value="Diacylglycerol_kinase_cat_dom"/>
</dbReference>
<dbReference type="SMART" id="SM00046">
    <property type="entry name" value="DAGKc"/>
    <property type="match status" value="1"/>
</dbReference>
<dbReference type="PANTHER" id="PTHR14969">
    <property type="entry name" value="SPHINGOSINE-1-PHOSPHATE PHOSPHOHYDROLASE"/>
    <property type="match status" value="1"/>
</dbReference>
<dbReference type="PANTHER" id="PTHR14969:SF62">
    <property type="entry name" value="DECAPRENYLPHOSPHORYL-5-PHOSPHORIBOSE PHOSPHATASE RV3807C-RELATED"/>
    <property type="match status" value="1"/>
</dbReference>
<protein>
    <submittedName>
        <fullName evidence="8">Putative lipid kinase BmrU</fullName>
        <ecNumber evidence="8">2.7.1.-</ecNumber>
    </submittedName>
</protein>
<dbReference type="Gene3D" id="2.60.200.40">
    <property type="match status" value="1"/>
</dbReference>
<keyword evidence="6" id="KW-0472">Membrane</keyword>
<dbReference type="GO" id="GO:0016787">
    <property type="term" value="F:hydrolase activity"/>
    <property type="evidence" value="ECO:0007669"/>
    <property type="project" value="UniProtKB-KW"/>
</dbReference>
<dbReference type="Proteomes" id="UP000057820">
    <property type="component" value="Plasmid 2"/>
</dbReference>
<keyword evidence="3" id="KW-0812">Transmembrane</keyword>
<keyword evidence="2" id="KW-1003">Cell membrane</keyword>
<keyword evidence="8" id="KW-0808">Transferase</keyword>
<evidence type="ECO:0000259" key="7">
    <source>
        <dbReference type="PROSITE" id="PS50146"/>
    </source>
</evidence>
<keyword evidence="5" id="KW-1133">Transmembrane helix</keyword>
<name>A0A0H5PMA7_NOCFR</name>
<dbReference type="Gene3D" id="3.40.50.10330">
    <property type="entry name" value="Probable inorganic polyphosphate/atp-NAD kinase, domain 1"/>
    <property type="match status" value="1"/>
</dbReference>
<dbReference type="GO" id="GO:0016301">
    <property type="term" value="F:kinase activity"/>
    <property type="evidence" value="ECO:0007669"/>
    <property type="project" value="UniProtKB-KW"/>
</dbReference>
<dbReference type="InterPro" id="IPR016064">
    <property type="entry name" value="NAD/diacylglycerol_kinase_sf"/>
</dbReference>
<dbReference type="SUPFAM" id="SSF48317">
    <property type="entry name" value="Acid phosphatase/Vanadium-dependent haloperoxidase"/>
    <property type="match status" value="1"/>
</dbReference>
<dbReference type="SUPFAM" id="SSF111331">
    <property type="entry name" value="NAD kinase/diacylglycerol kinase-like"/>
    <property type="match status" value="1"/>
</dbReference>
<sequence length="512" mass="54008">MAPGAHRNSGYPGLMRFQRVRTRLTRHTGTASSLDVWLVARSARVRPTRADRALRLLSTSANHNRLWLGFGAAMLLLGDRPTRRAGARGLLAVALASGIANGVAKPLFPRRRPPDESVPFVRRLVKPPVSSSFPSGHAASAAAFVTGVGLESPAAAAVVAPVAAAVGYSRVHIGVHWPSDVVAGALLGAGVALGTHRWWAVRVDEPALVGVAEQVDPLPQGRGLLLVANTLSGSGAAEVHLAQVRAGLPAARILAFDPDRDLDEQVTDAVRAGEVTALGVLGGDGTVSAVAEIAVREKLPLAVFAGGTLNHFARDAGVDSAEATVAALRTGTVVRVDTARVALDGDGSRVFVNTASLGGYPDFVRLRERWEHRIGKWPAAGIAMVRVLLRAQPLHALVDGVPVALWMLFVGNGRYSPADQIPMSRPELHRGTLDVRYLRADVAFSRTRLIWATLTGTLAHSATYVRHETDRLEVRVGGGAVSLATDGEVGYRGTHFVFGSEPGALALFRAGD</sequence>
<keyword evidence="8" id="KW-0418">Kinase</keyword>
<dbReference type="InterPro" id="IPR017438">
    <property type="entry name" value="ATP-NAD_kinase_N"/>
</dbReference>
<keyword evidence="4" id="KW-0378">Hydrolase</keyword>
<accession>A0A0H5PMA7</accession>
<reference evidence="9" key="1">
    <citation type="submission" date="2015-03" db="EMBL/GenBank/DDBJ databases">
        <authorList>
            <consortium name="Pathogen Informatics"/>
        </authorList>
    </citation>
    <scope>NUCLEOTIDE SEQUENCE [LARGE SCALE GENOMIC DNA]</scope>
    <source>
        <strain evidence="9">NCTC11134</strain>
        <plasmid evidence="9">2</plasmid>
    </source>
</reference>